<proteinExistence type="predicted"/>
<evidence type="ECO:0000259" key="2">
    <source>
        <dbReference type="PROSITE" id="PS50006"/>
    </source>
</evidence>
<dbReference type="CDD" id="cd00060">
    <property type="entry name" value="FHA"/>
    <property type="match status" value="1"/>
</dbReference>
<evidence type="ECO:0000256" key="1">
    <source>
        <dbReference type="SAM" id="MobiDB-lite"/>
    </source>
</evidence>
<organism evidence="3 4">
    <name type="scientific">Ruminobacter amylophilus</name>
    <dbReference type="NCBI Taxonomy" id="867"/>
    <lineage>
        <taxon>Bacteria</taxon>
        <taxon>Pseudomonadati</taxon>
        <taxon>Pseudomonadota</taxon>
        <taxon>Gammaproteobacteria</taxon>
        <taxon>Aeromonadales</taxon>
        <taxon>Succinivibrionaceae</taxon>
        <taxon>Ruminobacter</taxon>
    </lineage>
</organism>
<dbReference type="SMART" id="SM00240">
    <property type="entry name" value="FHA"/>
    <property type="match status" value="1"/>
</dbReference>
<dbReference type="InterPro" id="IPR000253">
    <property type="entry name" value="FHA_dom"/>
</dbReference>
<dbReference type="EMBL" id="FOXF01000006">
    <property type="protein sequence ID" value="SFP15620.1"/>
    <property type="molecule type" value="Genomic_DNA"/>
</dbReference>
<evidence type="ECO:0000313" key="3">
    <source>
        <dbReference type="EMBL" id="SFP15620.1"/>
    </source>
</evidence>
<sequence length="256" mass="27772">MARIRICPNINCQTENPATATECEACGYDLTNVKPTLKQETPPEAAVSPEVTSAEKEAVPRKPAASASENTPFSAADASPAAHNSEAGNDDGTEFVKICPECGQKNRGVAKICTKCKASLKSIRGVHLPKDAPAAAPSARPEPRRVMAVPEIRLMSSDGQEIFRVTESNPVFSIGREQVLSGFLRNCDYVSRRHAEISLIQSTLTIMDLNSTNGTFVNDCKLEQGRKRPLENGDRVSLGGFWGTEKTGCFTVEYRR</sequence>
<keyword evidence="4" id="KW-1185">Reference proteome</keyword>
<accession>A0A662ZFE5</accession>
<dbReference type="Gene3D" id="2.60.200.20">
    <property type="match status" value="1"/>
</dbReference>
<dbReference type="Pfam" id="PF00498">
    <property type="entry name" value="FHA"/>
    <property type="match status" value="1"/>
</dbReference>
<dbReference type="SUPFAM" id="SSF49879">
    <property type="entry name" value="SMAD/FHA domain"/>
    <property type="match status" value="1"/>
</dbReference>
<reference evidence="3 4" key="1">
    <citation type="submission" date="2016-10" db="EMBL/GenBank/DDBJ databases">
        <authorList>
            <person name="Varghese N."/>
            <person name="Submissions S."/>
        </authorList>
    </citation>
    <scope>NUCLEOTIDE SEQUENCE [LARGE SCALE GENOMIC DNA]</scope>
    <source>
        <strain evidence="3 4">DSM 1361</strain>
    </source>
</reference>
<feature type="region of interest" description="Disordered" evidence="1">
    <location>
        <begin position="37"/>
        <end position="90"/>
    </location>
</feature>
<evidence type="ECO:0000313" key="4">
    <source>
        <dbReference type="Proteomes" id="UP000243745"/>
    </source>
</evidence>
<dbReference type="InterPro" id="IPR008984">
    <property type="entry name" value="SMAD_FHA_dom_sf"/>
</dbReference>
<name>A0A662ZFE5_9GAMM</name>
<protein>
    <submittedName>
        <fullName evidence="3">FHA domain-containing protein</fullName>
    </submittedName>
</protein>
<feature type="domain" description="FHA" evidence="2">
    <location>
        <begin position="172"/>
        <end position="222"/>
    </location>
</feature>
<dbReference type="PROSITE" id="PS50006">
    <property type="entry name" value="FHA_DOMAIN"/>
    <property type="match status" value="1"/>
</dbReference>
<dbReference type="RefSeq" id="WP_177178479.1">
    <property type="nucleotide sequence ID" value="NZ_FOXF01000006.1"/>
</dbReference>
<gene>
    <name evidence="3" type="ORF">SAMN02910344_00588</name>
</gene>
<dbReference type="Proteomes" id="UP000243745">
    <property type="component" value="Unassembled WGS sequence"/>
</dbReference>
<dbReference type="AlphaFoldDB" id="A0A662ZFE5"/>